<gene>
    <name evidence="1" type="ORF">DES37_108236</name>
</gene>
<dbReference type="Pfam" id="PF13265">
    <property type="entry name" value="DUF4056"/>
    <property type="match status" value="1"/>
</dbReference>
<dbReference type="AlphaFoldDB" id="A0A317PZS9"/>
<name>A0A317PZS9_9ENTR</name>
<evidence type="ECO:0000313" key="1">
    <source>
        <dbReference type="EMBL" id="PWW07808.1"/>
    </source>
</evidence>
<sequence>MYTRLVILIFILWCNTVSGEPVINNAPVVTAEHLAAPSALRPCCAFGNGLKVKIGSLPVPFYRVDNIFSADNPGHHQYNDSHFAALAALSGLGCERNGIIYTHHGGFIDIAHVRDTADNTFYLFTQIYPRLGLEWRLFLSEELGVRRIQLYSFTPPAMRAERYRVSAWLAGQLAFQLAQWHEIAQWYGYQSVSGFPEAISAFSPEDLYSNLLGARLAIAVILRGEAGSVTQYNNSMDARLSQALLRLGAVSRKETEERFSSVDGVWWNSTRRVPDKYLVLRRNYDLRAQRQPLTVPGEDRKPYLLQLPGRVNGAVLSQLGELEIYPGESMKALPSPAAFYAPADFVQLAEIAKRADSLEHKQTGSRQVTR</sequence>
<dbReference type="OrthoDB" id="1164519at2"/>
<accession>A0A317PZS9</accession>
<reference evidence="1 2" key="1">
    <citation type="submission" date="2018-05" db="EMBL/GenBank/DDBJ databases">
        <title>Genomic Encyclopedia of Type Strains, Phase IV (KMG-IV): sequencing the most valuable type-strain genomes for metagenomic binning, comparative biology and taxonomic classification.</title>
        <authorList>
            <person name="Goeker M."/>
        </authorList>
    </citation>
    <scope>NUCLEOTIDE SEQUENCE [LARGE SCALE GENOMIC DNA]</scope>
    <source>
        <strain evidence="1 2">DSM 19579</strain>
    </source>
</reference>
<comment type="caution">
    <text evidence="1">The sequence shown here is derived from an EMBL/GenBank/DDBJ whole genome shotgun (WGS) entry which is preliminary data.</text>
</comment>
<keyword evidence="2" id="KW-1185">Reference proteome</keyword>
<proteinExistence type="predicted"/>
<organism evidence="1 2">
    <name type="scientific">Mangrovibacter plantisponsor</name>
    <dbReference type="NCBI Taxonomy" id="451513"/>
    <lineage>
        <taxon>Bacteria</taxon>
        <taxon>Pseudomonadati</taxon>
        <taxon>Pseudomonadota</taxon>
        <taxon>Gammaproteobacteria</taxon>
        <taxon>Enterobacterales</taxon>
        <taxon>Enterobacteriaceae</taxon>
        <taxon>Mangrovibacter</taxon>
    </lineage>
</organism>
<dbReference type="RefSeq" id="WP_110026478.1">
    <property type="nucleotide sequence ID" value="NZ_QGTS01000008.1"/>
</dbReference>
<evidence type="ECO:0000313" key="2">
    <source>
        <dbReference type="Proteomes" id="UP000246744"/>
    </source>
</evidence>
<dbReference type="EMBL" id="QGTS01000008">
    <property type="protein sequence ID" value="PWW07808.1"/>
    <property type="molecule type" value="Genomic_DNA"/>
</dbReference>
<dbReference type="InterPro" id="IPR025130">
    <property type="entry name" value="DUF4056"/>
</dbReference>
<protein>
    <submittedName>
        <fullName evidence="1">Uncharacterized protein DUF4056</fullName>
    </submittedName>
</protein>
<dbReference type="Proteomes" id="UP000246744">
    <property type="component" value="Unassembled WGS sequence"/>
</dbReference>